<organism evidence="1 2">
    <name type="scientific">Candidatus Mediterraneibacter faecipullorum</name>
    <dbReference type="NCBI Taxonomy" id="2838670"/>
    <lineage>
        <taxon>Bacteria</taxon>
        <taxon>Bacillati</taxon>
        <taxon>Bacillota</taxon>
        <taxon>Clostridia</taxon>
        <taxon>Lachnospirales</taxon>
        <taxon>Lachnospiraceae</taxon>
        <taxon>Mediterraneibacter</taxon>
    </lineage>
</organism>
<dbReference type="SUPFAM" id="SSF53850">
    <property type="entry name" value="Periplasmic binding protein-like II"/>
    <property type="match status" value="1"/>
</dbReference>
<protein>
    <submittedName>
        <fullName evidence="1">Uncharacterized protein</fullName>
    </submittedName>
</protein>
<reference evidence="1" key="1">
    <citation type="journal article" date="2021" name="PeerJ">
        <title>Extensive microbial diversity within the chicken gut microbiome revealed by metagenomics and culture.</title>
        <authorList>
            <person name="Gilroy R."/>
            <person name="Ravi A."/>
            <person name="Getino M."/>
            <person name="Pursley I."/>
            <person name="Horton D.L."/>
            <person name="Alikhan N.F."/>
            <person name="Baker D."/>
            <person name="Gharbi K."/>
            <person name="Hall N."/>
            <person name="Watson M."/>
            <person name="Adriaenssens E.M."/>
            <person name="Foster-Nyarko E."/>
            <person name="Jarju S."/>
            <person name="Secka A."/>
            <person name="Antonio M."/>
            <person name="Oren A."/>
            <person name="Chaudhuri R.R."/>
            <person name="La Ragione R."/>
            <person name="Hildebrand F."/>
            <person name="Pallen M.J."/>
        </authorList>
    </citation>
    <scope>NUCLEOTIDE SEQUENCE</scope>
    <source>
        <strain evidence="1">ChiW19-954</strain>
    </source>
</reference>
<dbReference type="AlphaFoldDB" id="A0A9D2NM68"/>
<dbReference type="Gene3D" id="3.40.190.10">
    <property type="entry name" value="Periplasmic binding protein-like II"/>
    <property type="match status" value="2"/>
</dbReference>
<evidence type="ECO:0000313" key="1">
    <source>
        <dbReference type="EMBL" id="HJC34971.1"/>
    </source>
</evidence>
<evidence type="ECO:0000313" key="2">
    <source>
        <dbReference type="Proteomes" id="UP000823890"/>
    </source>
</evidence>
<dbReference type="EMBL" id="DWWO01000126">
    <property type="protein sequence ID" value="HJC34971.1"/>
    <property type="molecule type" value="Genomic_DNA"/>
</dbReference>
<dbReference type="Proteomes" id="UP000823890">
    <property type="component" value="Unassembled WGS sequence"/>
</dbReference>
<accession>A0A9D2NM68</accession>
<proteinExistence type="predicted"/>
<comment type="caution">
    <text evidence="1">The sequence shown here is derived from an EMBL/GenBank/DDBJ whole genome shotgun (WGS) entry which is preliminary data.</text>
</comment>
<name>A0A9D2NM68_9FIRM</name>
<reference evidence="1" key="2">
    <citation type="submission" date="2021-04" db="EMBL/GenBank/DDBJ databases">
        <authorList>
            <person name="Gilroy R."/>
        </authorList>
    </citation>
    <scope>NUCLEOTIDE SEQUENCE</scope>
    <source>
        <strain evidence="1">ChiW19-954</strain>
    </source>
</reference>
<sequence>MCTTISSEGSGTRRFPDAPPASVGWNLGLNPYTARTAEAYWYFQWLCRKDISIYMTILDGQSPAVTPYQSHELLKLYPWLELTEESFDYCQKRDGPYSKKSLIIPRSRIEAILCDVAKNVISGALSLPDALKKGQEDMTALFKSYGYPKPLHFLP</sequence>
<gene>
    <name evidence="1" type="ORF">H9758_10350</name>
</gene>